<dbReference type="PANTHER" id="PTHR43757">
    <property type="entry name" value="AMINOMETHYLTRANSFERASE"/>
    <property type="match status" value="1"/>
</dbReference>
<accession>A0A450W4H6</accession>
<evidence type="ECO:0000256" key="7">
    <source>
        <dbReference type="HAMAP-Rule" id="MF_00259"/>
    </source>
</evidence>
<evidence type="ECO:0000256" key="6">
    <source>
        <dbReference type="ARBA" id="ARBA00047665"/>
    </source>
</evidence>
<dbReference type="EMBL" id="CAADFP010000054">
    <property type="protein sequence ID" value="VFK27856.1"/>
    <property type="molecule type" value="Genomic_DNA"/>
</dbReference>
<dbReference type="Gene3D" id="3.30.1360.120">
    <property type="entry name" value="Probable tRNA modification gtpase trme, domain 1"/>
    <property type="match status" value="1"/>
</dbReference>
<evidence type="ECO:0000256" key="3">
    <source>
        <dbReference type="ARBA" id="ARBA00022576"/>
    </source>
</evidence>
<keyword evidence="3 7" id="KW-0032">Aminotransferase</keyword>
<dbReference type="GO" id="GO:0005829">
    <property type="term" value="C:cytosol"/>
    <property type="evidence" value="ECO:0007669"/>
    <property type="project" value="TreeGrafter"/>
</dbReference>
<dbReference type="InterPro" id="IPR006223">
    <property type="entry name" value="GcvT"/>
</dbReference>
<dbReference type="SUPFAM" id="SSF103025">
    <property type="entry name" value="Folate-binding domain"/>
    <property type="match status" value="1"/>
</dbReference>
<dbReference type="NCBIfam" id="TIGR00528">
    <property type="entry name" value="gcvT"/>
    <property type="match status" value="1"/>
</dbReference>
<organism evidence="11">
    <name type="scientific">Candidatus Kentrum sp. LPFa</name>
    <dbReference type="NCBI Taxonomy" id="2126335"/>
    <lineage>
        <taxon>Bacteria</taxon>
        <taxon>Pseudomonadati</taxon>
        <taxon>Pseudomonadota</taxon>
        <taxon>Gammaproteobacteria</taxon>
        <taxon>Candidatus Kentrum</taxon>
    </lineage>
</organism>
<feature type="domain" description="Aminomethyltransferase C-terminal" evidence="10">
    <location>
        <begin position="339"/>
        <end position="402"/>
    </location>
</feature>
<protein>
    <recommendedName>
        <fullName evidence="2 7">Aminomethyltransferase</fullName>
        <ecNumber evidence="2 7">2.1.2.10</ecNumber>
    </recommendedName>
    <alternativeName>
        <fullName evidence="5 7">Glycine cleavage system T protein</fullName>
    </alternativeName>
</protein>
<dbReference type="InterPro" id="IPR022903">
    <property type="entry name" value="GcvT_bac"/>
</dbReference>
<dbReference type="GO" id="GO:0008168">
    <property type="term" value="F:methyltransferase activity"/>
    <property type="evidence" value="ECO:0007669"/>
    <property type="project" value="UniProtKB-KW"/>
</dbReference>
<reference evidence="11" key="1">
    <citation type="submission" date="2019-02" db="EMBL/GenBank/DDBJ databases">
        <authorList>
            <person name="Gruber-Vodicka R. H."/>
            <person name="Seah K. B. B."/>
        </authorList>
    </citation>
    <scope>NUCLEOTIDE SEQUENCE</scope>
    <source>
        <strain evidence="11">BECK_S312</strain>
        <strain evidence="12">BECK_S426</strain>
    </source>
</reference>
<dbReference type="AlphaFoldDB" id="A0A450W4H6"/>
<feature type="binding site" evidence="8">
    <location>
        <position position="217"/>
    </location>
    <ligand>
        <name>substrate</name>
    </ligand>
</feature>
<sequence length="403" mass="44532">MKNLDSDYAGLGSYITATNYLPMKKRTPLYYEHSTLSARMVDFAGWDMPLHYGSQIEEHHRVRRDAGMFDISHMTVLDLGGEQVRAFLRYLLANDVAKLKSPGQALYSCMLNESGGIMDDLIVYFLGDDRFRMVVNAATRDKDLAWIREQGARFSVTVWERRDLAMVAAQGPEARDKVHRALGDGISPAKGLERFFALECGGFFIARTGYTGEDGYEIMAPAEEASRLWRALAEAEVVPAGLGARDTLRLEAGMNLYSQDMTEDTTPLESGLGWTVAFEPARDFIGHKALEEQRGRVHYKRVGLVLEGKGIPRPHQRVMPLMADAADIDSKGAEATAGLPRGLARDLAHDSESEYGKITSGGFSPTLGKAIALARVPLAMGERCAVEIRGKWLTAKVVRLPFI</sequence>
<comment type="function">
    <text evidence="7">The glycine cleavage system catalyzes the degradation of glycine.</text>
</comment>
<dbReference type="HAMAP" id="MF_00259">
    <property type="entry name" value="GcvT"/>
    <property type="match status" value="1"/>
</dbReference>
<gene>
    <name evidence="7" type="primary">gcvT</name>
    <name evidence="11" type="ORF">BECKLPF1236A_GA0070988_100623</name>
    <name evidence="12" type="ORF">BECKLPF1236C_GA0070990_100545</name>
</gene>
<dbReference type="Gene3D" id="4.10.1250.10">
    <property type="entry name" value="Aminomethyltransferase fragment"/>
    <property type="match status" value="1"/>
</dbReference>
<evidence type="ECO:0000256" key="8">
    <source>
        <dbReference type="PIRSR" id="PIRSR006487-1"/>
    </source>
</evidence>
<dbReference type="PIRSF" id="PIRSF006487">
    <property type="entry name" value="GcvT"/>
    <property type="match status" value="1"/>
</dbReference>
<evidence type="ECO:0000256" key="1">
    <source>
        <dbReference type="ARBA" id="ARBA00008609"/>
    </source>
</evidence>
<dbReference type="Gene3D" id="2.40.30.110">
    <property type="entry name" value="Aminomethyltransferase beta-barrel domains"/>
    <property type="match status" value="1"/>
</dbReference>
<evidence type="ECO:0000256" key="2">
    <source>
        <dbReference type="ARBA" id="ARBA00012616"/>
    </source>
</evidence>
<dbReference type="GO" id="GO:0032259">
    <property type="term" value="P:methylation"/>
    <property type="evidence" value="ECO:0007669"/>
    <property type="project" value="UniProtKB-KW"/>
</dbReference>
<dbReference type="GO" id="GO:0019464">
    <property type="term" value="P:glycine decarboxylation via glycine cleavage system"/>
    <property type="evidence" value="ECO:0007669"/>
    <property type="project" value="UniProtKB-UniRule"/>
</dbReference>
<dbReference type="FunFam" id="4.10.1250.10:FF:000001">
    <property type="entry name" value="Aminomethyltransferase"/>
    <property type="match status" value="1"/>
</dbReference>
<evidence type="ECO:0000256" key="5">
    <source>
        <dbReference type="ARBA" id="ARBA00031395"/>
    </source>
</evidence>
<comment type="catalytic activity">
    <reaction evidence="6 7">
        <text>N(6)-[(R)-S(8)-aminomethyldihydrolipoyl]-L-lysyl-[protein] + (6S)-5,6,7,8-tetrahydrofolate = N(6)-[(R)-dihydrolipoyl]-L-lysyl-[protein] + (6R)-5,10-methylene-5,6,7,8-tetrahydrofolate + NH4(+)</text>
        <dbReference type="Rhea" id="RHEA:16945"/>
        <dbReference type="Rhea" id="RHEA-COMP:10475"/>
        <dbReference type="Rhea" id="RHEA-COMP:10492"/>
        <dbReference type="ChEBI" id="CHEBI:15636"/>
        <dbReference type="ChEBI" id="CHEBI:28938"/>
        <dbReference type="ChEBI" id="CHEBI:57453"/>
        <dbReference type="ChEBI" id="CHEBI:83100"/>
        <dbReference type="ChEBI" id="CHEBI:83143"/>
        <dbReference type="EC" id="2.1.2.10"/>
    </reaction>
</comment>
<evidence type="ECO:0000313" key="11">
    <source>
        <dbReference type="EMBL" id="VFK11945.1"/>
    </source>
</evidence>
<comment type="subunit">
    <text evidence="7">The glycine cleavage system is composed of four proteins: P, T, L and H.</text>
</comment>
<dbReference type="Pfam" id="PF01571">
    <property type="entry name" value="GCV_T"/>
    <property type="match status" value="1"/>
</dbReference>
<dbReference type="Gene3D" id="3.30.70.1400">
    <property type="entry name" value="Aminomethyltransferase beta-barrel domains"/>
    <property type="match status" value="1"/>
</dbReference>
<name>A0A450W4H6_9GAMM</name>
<dbReference type="InterPro" id="IPR028896">
    <property type="entry name" value="GcvT/YgfZ/DmdA"/>
</dbReference>
<keyword evidence="4 7" id="KW-0808">Transferase</keyword>
<evidence type="ECO:0000313" key="12">
    <source>
        <dbReference type="EMBL" id="VFK27856.1"/>
    </source>
</evidence>
<dbReference type="SUPFAM" id="SSF101790">
    <property type="entry name" value="Aminomethyltransferase beta-barrel domain"/>
    <property type="match status" value="1"/>
</dbReference>
<dbReference type="InterPro" id="IPR029043">
    <property type="entry name" value="GcvT/YgfZ_C"/>
</dbReference>
<comment type="similarity">
    <text evidence="1 7">Belongs to the GcvT family.</text>
</comment>
<dbReference type="NCBIfam" id="NF001567">
    <property type="entry name" value="PRK00389.1"/>
    <property type="match status" value="1"/>
</dbReference>
<dbReference type="GO" id="GO:0004047">
    <property type="term" value="F:aminomethyltransferase activity"/>
    <property type="evidence" value="ECO:0007669"/>
    <property type="project" value="UniProtKB-UniRule"/>
</dbReference>
<dbReference type="InterPro" id="IPR013977">
    <property type="entry name" value="GcvT_C"/>
</dbReference>
<dbReference type="InterPro" id="IPR006222">
    <property type="entry name" value="GCVT_N"/>
</dbReference>
<dbReference type="GO" id="GO:0008483">
    <property type="term" value="F:transaminase activity"/>
    <property type="evidence" value="ECO:0007669"/>
    <property type="project" value="UniProtKB-KW"/>
</dbReference>
<dbReference type="FunFam" id="3.30.70.1400:FF:000001">
    <property type="entry name" value="Aminomethyltransferase"/>
    <property type="match status" value="1"/>
</dbReference>
<dbReference type="GO" id="GO:0005960">
    <property type="term" value="C:glycine cleavage complex"/>
    <property type="evidence" value="ECO:0007669"/>
    <property type="project" value="InterPro"/>
</dbReference>
<dbReference type="EMBL" id="CAADFM010000062">
    <property type="protein sequence ID" value="VFK11945.1"/>
    <property type="molecule type" value="Genomic_DNA"/>
</dbReference>
<dbReference type="EC" id="2.1.2.10" evidence="2 7"/>
<proteinExistence type="inferred from homology"/>
<evidence type="ECO:0000259" key="9">
    <source>
        <dbReference type="Pfam" id="PF01571"/>
    </source>
</evidence>
<keyword evidence="11" id="KW-0489">Methyltransferase</keyword>
<dbReference type="PANTHER" id="PTHR43757:SF2">
    <property type="entry name" value="AMINOMETHYLTRANSFERASE, MITOCHONDRIAL"/>
    <property type="match status" value="1"/>
</dbReference>
<evidence type="ECO:0000259" key="10">
    <source>
        <dbReference type="Pfam" id="PF08669"/>
    </source>
</evidence>
<dbReference type="InterPro" id="IPR027266">
    <property type="entry name" value="TrmE/GcvT-like"/>
</dbReference>
<dbReference type="Pfam" id="PF08669">
    <property type="entry name" value="GCV_T_C"/>
    <property type="match status" value="1"/>
</dbReference>
<evidence type="ECO:0000256" key="4">
    <source>
        <dbReference type="ARBA" id="ARBA00022679"/>
    </source>
</evidence>
<feature type="domain" description="GCVT N-terminal" evidence="9">
    <location>
        <begin position="29"/>
        <end position="278"/>
    </location>
</feature>